<organism evidence="1 2">
    <name type="scientific">Neisseria lactamica ATCC 23970</name>
    <dbReference type="NCBI Taxonomy" id="546265"/>
    <lineage>
        <taxon>Bacteria</taxon>
        <taxon>Pseudomonadati</taxon>
        <taxon>Pseudomonadota</taxon>
        <taxon>Betaproteobacteria</taxon>
        <taxon>Neisseriales</taxon>
        <taxon>Neisseriaceae</taxon>
        <taxon>Neisseria</taxon>
    </lineage>
</organism>
<dbReference type="EMBL" id="ACEQ02000021">
    <property type="protein sequence ID" value="EEZ75228.1"/>
    <property type="molecule type" value="Genomic_DNA"/>
</dbReference>
<evidence type="ECO:0000313" key="2">
    <source>
        <dbReference type="Proteomes" id="UP000003843"/>
    </source>
</evidence>
<dbReference type="Proteomes" id="UP000003843">
    <property type="component" value="Unassembled WGS sequence"/>
</dbReference>
<sequence length="58" mass="6548">MPGCRLNVVSDGIFTAAPIIPAQAGSRKFERGGIKCFRKIKSRNSRAFIRYIRPTHQE</sequence>
<comment type="caution">
    <text evidence="1">The sequence shown here is derived from an EMBL/GenBank/DDBJ whole genome shotgun (WGS) entry which is preliminary data.</text>
</comment>
<name>D0WB61_NEILA</name>
<evidence type="ECO:0000313" key="1">
    <source>
        <dbReference type="EMBL" id="EEZ75228.1"/>
    </source>
</evidence>
<reference evidence="1 2" key="1">
    <citation type="submission" date="2009-10" db="EMBL/GenBank/DDBJ databases">
        <authorList>
            <person name="Weinstock G."/>
            <person name="Sodergren E."/>
            <person name="Clifton S."/>
            <person name="Fulton L."/>
            <person name="Fulton B."/>
            <person name="Courtney L."/>
            <person name="Fronick C."/>
            <person name="Harrison M."/>
            <person name="Strong C."/>
            <person name="Farmer C."/>
            <person name="Delahaunty K."/>
            <person name="Markovic C."/>
            <person name="Hall O."/>
            <person name="Minx P."/>
            <person name="Tomlinson C."/>
            <person name="Mitreva M."/>
            <person name="Nelson J."/>
            <person name="Hou S."/>
            <person name="Wollam A."/>
            <person name="Pepin K.H."/>
            <person name="Johnson M."/>
            <person name="Bhonagiri V."/>
            <person name="Nash W.E."/>
            <person name="Warren W."/>
            <person name="Chinwalla A."/>
            <person name="Mardis E.R."/>
            <person name="Wilson R.K."/>
        </authorList>
    </citation>
    <scope>NUCLEOTIDE SEQUENCE [LARGE SCALE GENOMIC DNA]</scope>
    <source>
        <strain evidence="1 2">ATCC 23970</strain>
    </source>
</reference>
<proteinExistence type="predicted"/>
<accession>D0WB61</accession>
<protein>
    <submittedName>
        <fullName evidence="1">Uncharacterized protein</fullName>
    </submittedName>
</protein>
<gene>
    <name evidence="1" type="ORF">NEILACOT_04785</name>
</gene>
<dbReference type="AlphaFoldDB" id="D0WB61"/>